<evidence type="ECO:0000313" key="2">
    <source>
        <dbReference type="WBParaSite" id="RSKR_0000640566.1"/>
    </source>
</evidence>
<proteinExistence type="predicted"/>
<sequence length="113" mass="12583">MSKLIIFVFCILAVTNIYADPLSCNMCEGVLTTVRIHYDNNDHVNNGVTPYVNDLIRLCFAFSQSYKPQAMTTCLKIVDNFIGQSENLDYYGRNACSACIDAKYCAATDNCGQ</sequence>
<organism evidence="1 2">
    <name type="scientific">Rhabditophanes sp. KR3021</name>
    <dbReference type="NCBI Taxonomy" id="114890"/>
    <lineage>
        <taxon>Eukaryota</taxon>
        <taxon>Metazoa</taxon>
        <taxon>Ecdysozoa</taxon>
        <taxon>Nematoda</taxon>
        <taxon>Chromadorea</taxon>
        <taxon>Rhabditida</taxon>
        <taxon>Tylenchina</taxon>
        <taxon>Panagrolaimomorpha</taxon>
        <taxon>Strongyloidoidea</taxon>
        <taxon>Alloionematidae</taxon>
        <taxon>Rhabditophanes</taxon>
    </lineage>
</organism>
<evidence type="ECO:0000313" key="1">
    <source>
        <dbReference type="Proteomes" id="UP000095286"/>
    </source>
</evidence>
<dbReference type="Proteomes" id="UP000095286">
    <property type="component" value="Unplaced"/>
</dbReference>
<reference evidence="2" key="1">
    <citation type="submission" date="2016-11" db="UniProtKB">
        <authorList>
            <consortium name="WormBaseParasite"/>
        </authorList>
    </citation>
    <scope>IDENTIFICATION</scope>
    <source>
        <strain evidence="2">KR3021</strain>
    </source>
</reference>
<accession>A0AC35TZN3</accession>
<dbReference type="WBParaSite" id="RSKR_0000640566.1">
    <property type="protein sequence ID" value="RSKR_0000640566.1"/>
    <property type="gene ID" value="RSKR_0000640566"/>
</dbReference>
<name>A0AC35TZN3_9BILA</name>
<protein>
    <submittedName>
        <fullName evidence="2">Saposin B-type domain-containing protein</fullName>
    </submittedName>
</protein>